<feature type="transmembrane region" description="Helical" evidence="7">
    <location>
        <begin position="153"/>
        <end position="173"/>
    </location>
</feature>
<protein>
    <recommendedName>
        <fullName evidence="9">Membrane transporter protein</fullName>
    </recommendedName>
</protein>
<evidence type="ECO:0000256" key="6">
    <source>
        <dbReference type="ARBA" id="ARBA00023136"/>
    </source>
</evidence>
<organism evidence="8">
    <name type="scientific">hydrothermal vent metagenome</name>
    <dbReference type="NCBI Taxonomy" id="652676"/>
    <lineage>
        <taxon>unclassified sequences</taxon>
        <taxon>metagenomes</taxon>
        <taxon>ecological metagenomes</taxon>
    </lineage>
</organism>
<feature type="transmembrane region" description="Helical" evidence="7">
    <location>
        <begin position="61"/>
        <end position="88"/>
    </location>
</feature>
<evidence type="ECO:0000256" key="4">
    <source>
        <dbReference type="ARBA" id="ARBA00022692"/>
    </source>
</evidence>
<evidence type="ECO:0000256" key="1">
    <source>
        <dbReference type="ARBA" id="ARBA00004651"/>
    </source>
</evidence>
<proteinExistence type="predicted"/>
<dbReference type="PANTHER" id="PTHR30269">
    <property type="entry name" value="TRANSMEMBRANE PROTEIN YFCA"/>
    <property type="match status" value="1"/>
</dbReference>
<evidence type="ECO:0000256" key="2">
    <source>
        <dbReference type="ARBA" id="ARBA00022448"/>
    </source>
</evidence>
<evidence type="ECO:0000256" key="7">
    <source>
        <dbReference type="SAM" id="Phobius"/>
    </source>
</evidence>
<dbReference type="EMBL" id="UOET01000140">
    <property type="protein sequence ID" value="VAW27641.1"/>
    <property type="molecule type" value="Genomic_DNA"/>
</dbReference>
<evidence type="ECO:0000256" key="5">
    <source>
        <dbReference type="ARBA" id="ARBA00022989"/>
    </source>
</evidence>
<keyword evidence="2" id="KW-0813">Transport</keyword>
<name>A0A3B0U9C4_9ZZZZ</name>
<dbReference type="GO" id="GO:0005886">
    <property type="term" value="C:plasma membrane"/>
    <property type="evidence" value="ECO:0007669"/>
    <property type="project" value="UniProtKB-SubCell"/>
</dbReference>
<dbReference type="PANTHER" id="PTHR30269:SF0">
    <property type="entry name" value="MEMBRANE TRANSPORTER PROTEIN YFCA-RELATED"/>
    <property type="match status" value="1"/>
</dbReference>
<sequence>SIPAILGSLVGAWVAVDINEALFEKAIGIIMLVMLIFVLFKPQQYIYGRAEISNKPVRWGTYVAFFFIGIYAGFIHMGVGYFLLAGIVLGAGYDLVKANAIKVLIILAYAPFTLAIFYFNHEINWAFGLIMALGNMIGAWIASRMAVKKGVAFVKWVIVLVILMTAAQMFGLYDFKSLFLPFLNQTPIHL</sequence>
<evidence type="ECO:0000256" key="3">
    <source>
        <dbReference type="ARBA" id="ARBA00022475"/>
    </source>
</evidence>
<keyword evidence="3" id="KW-1003">Cell membrane</keyword>
<reference evidence="8" key="1">
    <citation type="submission" date="2018-06" db="EMBL/GenBank/DDBJ databases">
        <authorList>
            <person name="Zhirakovskaya E."/>
        </authorList>
    </citation>
    <scope>NUCLEOTIDE SEQUENCE</scope>
</reference>
<keyword evidence="5 7" id="KW-1133">Transmembrane helix</keyword>
<gene>
    <name evidence="8" type="ORF">MNBD_BACTEROID07-2095</name>
</gene>
<evidence type="ECO:0000313" key="8">
    <source>
        <dbReference type="EMBL" id="VAW27641.1"/>
    </source>
</evidence>
<dbReference type="InterPro" id="IPR052017">
    <property type="entry name" value="TSUP"/>
</dbReference>
<feature type="non-terminal residue" evidence="8">
    <location>
        <position position="1"/>
    </location>
</feature>
<keyword evidence="6 7" id="KW-0472">Membrane</keyword>
<evidence type="ECO:0008006" key="9">
    <source>
        <dbReference type="Google" id="ProtNLM"/>
    </source>
</evidence>
<dbReference type="Pfam" id="PF01925">
    <property type="entry name" value="TauE"/>
    <property type="match status" value="1"/>
</dbReference>
<accession>A0A3B0U9C4</accession>
<comment type="subcellular location">
    <subcellularLocation>
        <location evidence="1">Cell membrane</location>
        <topology evidence="1">Multi-pass membrane protein</topology>
    </subcellularLocation>
</comment>
<keyword evidence="4 7" id="KW-0812">Transmembrane</keyword>
<dbReference type="AlphaFoldDB" id="A0A3B0U9C4"/>
<feature type="transmembrane region" description="Helical" evidence="7">
    <location>
        <begin position="22"/>
        <end position="40"/>
    </location>
</feature>
<dbReference type="InterPro" id="IPR002781">
    <property type="entry name" value="TM_pro_TauE-like"/>
</dbReference>
<feature type="transmembrane region" description="Helical" evidence="7">
    <location>
        <begin position="100"/>
        <end position="119"/>
    </location>
</feature>
<feature type="transmembrane region" description="Helical" evidence="7">
    <location>
        <begin position="126"/>
        <end position="147"/>
    </location>
</feature>